<feature type="non-terminal residue" evidence="1">
    <location>
        <position position="1"/>
    </location>
</feature>
<dbReference type="EMBL" id="CAJPIN010060630">
    <property type="protein sequence ID" value="CAG2066912.1"/>
    <property type="molecule type" value="Genomic_DNA"/>
</dbReference>
<dbReference type="Proteomes" id="UP001153148">
    <property type="component" value="Unassembled WGS sequence"/>
</dbReference>
<sequence>VFYAGQSYSAVPAKKNQKLTAKDDSRLRKLSDFFAKGAQVNSPVRSENKPVTVNTHTGRVELSANQAQKDADRLRKLRATTVIPEQRPSCANEPDKLNIGINLERPTIQTNLTKCTCICVKGEWKTTLSTYNQDLNLNRLVNGSLVYCESGALDHAATEASYVQSMSSWSVIKLTIVSEKLALGAEPSERHKTAATTVLGLAVPQLGRGLGSSGNVDLLP</sequence>
<accession>A0ABN7PLK1</accession>
<keyword evidence="2" id="KW-1185">Reference proteome</keyword>
<reference evidence="1" key="1">
    <citation type="submission" date="2021-03" db="EMBL/GenBank/DDBJ databases">
        <authorList>
            <person name="Tran Van P."/>
        </authorList>
    </citation>
    <scope>NUCLEOTIDE SEQUENCE</scope>
</reference>
<feature type="non-terminal residue" evidence="1">
    <location>
        <position position="220"/>
    </location>
</feature>
<evidence type="ECO:0000313" key="1">
    <source>
        <dbReference type="EMBL" id="CAG2066912.1"/>
    </source>
</evidence>
<name>A0ABN7PLK1_TIMPD</name>
<protein>
    <submittedName>
        <fullName evidence="1">Uncharacterized protein</fullName>
    </submittedName>
</protein>
<gene>
    <name evidence="1" type="ORF">TPAB3V08_LOCUS13855</name>
</gene>
<organism evidence="1 2">
    <name type="scientific">Timema podura</name>
    <name type="common">Walking stick</name>
    <dbReference type="NCBI Taxonomy" id="61482"/>
    <lineage>
        <taxon>Eukaryota</taxon>
        <taxon>Metazoa</taxon>
        <taxon>Ecdysozoa</taxon>
        <taxon>Arthropoda</taxon>
        <taxon>Hexapoda</taxon>
        <taxon>Insecta</taxon>
        <taxon>Pterygota</taxon>
        <taxon>Neoptera</taxon>
        <taxon>Polyneoptera</taxon>
        <taxon>Phasmatodea</taxon>
        <taxon>Timematodea</taxon>
        <taxon>Timematoidea</taxon>
        <taxon>Timematidae</taxon>
        <taxon>Timema</taxon>
    </lineage>
</organism>
<proteinExistence type="predicted"/>
<evidence type="ECO:0000313" key="2">
    <source>
        <dbReference type="Proteomes" id="UP001153148"/>
    </source>
</evidence>
<comment type="caution">
    <text evidence="1">The sequence shown here is derived from an EMBL/GenBank/DDBJ whole genome shotgun (WGS) entry which is preliminary data.</text>
</comment>